<dbReference type="PANTHER" id="PTHR31691:SF1">
    <property type="entry name" value="ROTATIN"/>
    <property type="match status" value="1"/>
</dbReference>
<proteinExistence type="predicted"/>
<dbReference type="PANTHER" id="PTHR31691">
    <property type="entry name" value="ROTATIN"/>
    <property type="match status" value="1"/>
</dbReference>
<dbReference type="GO" id="GO:0010457">
    <property type="term" value="P:centriole-centriole cohesion"/>
    <property type="evidence" value="ECO:0007669"/>
    <property type="project" value="TreeGrafter"/>
</dbReference>
<organism evidence="3 4">
    <name type="scientific">Anopheles atroparvus</name>
    <name type="common">European mosquito</name>
    <dbReference type="NCBI Taxonomy" id="41427"/>
    <lineage>
        <taxon>Eukaryota</taxon>
        <taxon>Metazoa</taxon>
        <taxon>Ecdysozoa</taxon>
        <taxon>Arthropoda</taxon>
        <taxon>Hexapoda</taxon>
        <taxon>Insecta</taxon>
        <taxon>Pterygota</taxon>
        <taxon>Neoptera</taxon>
        <taxon>Endopterygota</taxon>
        <taxon>Diptera</taxon>
        <taxon>Nematocera</taxon>
        <taxon>Culicoidea</taxon>
        <taxon>Culicidae</taxon>
        <taxon>Anophelinae</taxon>
        <taxon>Anopheles</taxon>
    </lineage>
</organism>
<evidence type="ECO:0000313" key="4">
    <source>
        <dbReference type="Proteomes" id="UP000075880"/>
    </source>
</evidence>
<dbReference type="InterPro" id="IPR030791">
    <property type="entry name" value="Rotatin"/>
</dbReference>
<name>A0AAG5DIU8_ANOAO</name>
<evidence type="ECO:0000256" key="1">
    <source>
        <dbReference type="SAM" id="MobiDB-lite"/>
    </source>
</evidence>
<evidence type="ECO:0000259" key="2">
    <source>
        <dbReference type="Pfam" id="PF14726"/>
    </source>
</evidence>
<feature type="domain" description="Rotatin N-terminal" evidence="2">
    <location>
        <begin position="19"/>
        <end position="100"/>
    </location>
</feature>
<dbReference type="EnsemblMetazoa" id="ENSAATROPT012161">
    <property type="protein sequence ID" value="ENSAATROPP011026"/>
    <property type="gene ID" value="ENSAATROPG009897"/>
</dbReference>
<dbReference type="GO" id="GO:0005813">
    <property type="term" value="C:centrosome"/>
    <property type="evidence" value="ECO:0007669"/>
    <property type="project" value="InterPro"/>
</dbReference>
<dbReference type="Pfam" id="PF14726">
    <property type="entry name" value="RTTN_N"/>
    <property type="match status" value="1"/>
</dbReference>
<feature type="compositionally biased region" description="Acidic residues" evidence="1">
    <location>
        <begin position="1671"/>
        <end position="1692"/>
    </location>
</feature>
<dbReference type="Proteomes" id="UP000075880">
    <property type="component" value="Unassembled WGS sequence"/>
</dbReference>
<accession>A0AAG5DIU8</accession>
<keyword evidence="4" id="KW-1185">Reference proteome</keyword>
<dbReference type="GO" id="GO:0005814">
    <property type="term" value="C:centriole"/>
    <property type="evidence" value="ECO:0007669"/>
    <property type="project" value="TreeGrafter"/>
</dbReference>
<dbReference type="InterPro" id="IPR011989">
    <property type="entry name" value="ARM-like"/>
</dbReference>
<dbReference type="InterPro" id="IPR029249">
    <property type="entry name" value="Rotatin_N"/>
</dbReference>
<dbReference type="GO" id="GO:0032053">
    <property type="term" value="P:ciliary basal body organization"/>
    <property type="evidence" value="ECO:0007669"/>
    <property type="project" value="TreeGrafter"/>
</dbReference>
<feature type="region of interest" description="Disordered" evidence="1">
    <location>
        <begin position="1671"/>
        <end position="1717"/>
    </location>
</feature>
<feature type="compositionally biased region" description="Polar residues" evidence="1">
    <location>
        <begin position="1703"/>
        <end position="1717"/>
    </location>
</feature>
<protein>
    <recommendedName>
        <fullName evidence="2">Rotatin N-terminal domain-containing protein</fullName>
    </recommendedName>
</protein>
<dbReference type="Gene3D" id="1.25.10.10">
    <property type="entry name" value="Leucine-rich Repeat Variant"/>
    <property type="match status" value="1"/>
</dbReference>
<dbReference type="InterPro" id="IPR016024">
    <property type="entry name" value="ARM-type_fold"/>
</dbReference>
<evidence type="ECO:0000313" key="3">
    <source>
        <dbReference type="EnsemblMetazoa" id="ENSAATROPP011026"/>
    </source>
</evidence>
<dbReference type="GO" id="GO:0007099">
    <property type="term" value="P:centriole replication"/>
    <property type="evidence" value="ECO:0007669"/>
    <property type="project" value="TreeGrafter"/>
</dbReference>
<dbReference type="SUPFAM" id="SSF48371">
    <property type="entry name" value="ARM repeat"/>
    <property type="match status" value="2"/>
</dbReference>
<reference evidence="3" key="1">
    <citation type="submission" date="2024-04" db="UniProtKB">
        <authorList>
            <consortium name="EnsemblMetazoa"/>
        </authorList>
    </citation>
    <scope>IDENTIFICATION</scope>
    <source>
        <strain evidence="3">EBRO</strain>
    </source>
</reference>
<sequence>MTIVINQLMLDKLVHEIKEIRIRTLHDIEGKLKRAILEHTDIKFSAPALFKNLIRWYGLDPICEELMVLELMALLLASEYASEIVQFFTAERIIKELKKIDYLIGSNPEFADLITLIIEQVGVISSSSLRQDTESVALSEMESTMATMIPIPGGGSACSRRQELIESLESRWQDKETLYTTIWEKQSKAVTNRLESFNDSLLMDEATKNLELALGYMIPYTKDFPADFFLRPPYICLSLFRLIRLRKVSVRAGFFMLLHLVASLRKRVRQRCTAALYMPPESINADEKTQISTCAFVYEIFRLGMELLKEISADLDMMSSNMIFIVLDNLPTFSLEGACSLMENLPGPRFVELRSDLGYLMKHFRQEWESNSKNENARTRYRMVLQILINSIDHWKTLHNDKDPTVDILPAKGAHIAAEYNASDFATMNSTRHQRALEELDDTWVHEMHLALLDYPLKQVCPSTYQHLLALTVTCKEDIQRVRVLGDIPCLFDTVVELLRAGPGAMDMSADELLAIGPGAIKTLFLHRSFGLMRMVMNAVSKCASSMTEDVPLWDTIESITVSLLAERDEEIRCEAYTLCMDMMKEFIGQLDEAAILTRRTLTSTVSPKLRALGIPLSLRIVTEIICFGYTSSNSKIRQCAETMLLFLCNMKLFLRDHWSSVEEILLPIAPLLQTAAIGIEETKLRKAVMGMFHPDFGLPWLDMLQGNLRLLFHEESTIRTEALTRVFFLLSTVEQSEARLSPRIEHIGDTIPNELCLVKLPYDTRRQQMVDVYEVSSVRPLLDVLEQERADPALRRSTLTQLNAMAEDPVLCELIHNSSGWVLVLTALYNALQEDHSFDYPDAAIPAVGILTKLCFSVVSFRRFLGTNENAYHLIVRALFCFHHMPVFRVECSALLYLLLFADCSTGAGTMVSLPLLCRSSSFRVPFVCHFHWEHSPFRQENLLEVIVQGGAAGGLGALEPAWGGGESILRIDERTLLQQVSTDAGRKAGGFSVSQLSTYREYLMRYIRFAFADIWFQGLDNVLRASKNPKQSVSVDHELAPIEYSGRVAGTPAFRFNAALRLTKQDILWLKIVDTASTLRKATRRIASAKTHADVYGGLAILEANMFFPVNSAQCFPEQKTIIDTMQRYFVSLPATPSDQQLLVAVLSTVGNLIDFGQHEIRDWVIDLQSSEDGNFFLKLLYSETSSVELYAKTVYFLRVVLLSMIPSDFFRQVPEVSHRPTTPPPIWDIEMFDVVLKQLDIEMEAINFGRVFHLVSLLELLADPIAAKHVDVGLIIPKLLQHIQNVRSDNYIASSLVLSCLITIRKLLGEDPVTTLKSSHYKLLLTLCGHCSPMIRACAWNVLAKLAIHENYAKMILQHSVYLPGGIHACCVTTLLDEREAALVRQSAAILLANLFYNLFEKNGNVKESLLPQDRAYKSKASDMDGPLKPVVTMLSKQGFFELSAASLVNFTPKEFLVEGHRAMPVQQAIVSADLVRAFALVYRSLLEMESYDFASVLLKKGCLRGLVDCVAKHPLDNPSIAQWLMVSEVCRLLMWCNEYPHREELLKDVRDNQLFFARIISLLKPSEDCHDIAKNPMLATKINVMRFLNELMGRSELCKRPIRAAFAKANMQRIARMISEGISTQAEDFTHLEQFECLDFLATQISDTFASPSSPFMKRLERVSMLTDDDDDDDDDVTAGCDTDDSDGHEENGERETEITNQRSHTTVAPQHSGSGHIFKQLLAQFKSSIFVSSLDPERRKIYTAMQFMLRSSSICRQVAWEGGLLSILLGCFNSLHAESLGGLTYPEFVRKYGEVKKLPYLIKLVELMKTVVCWIGSPGEGTRLRQDEIDDFCRIVLIYWSWINTSHALKMLFLQTLTVLSVDSILVCKALAATFPGHPHSIMKLLIVTVTAETARVKGPKCDMPTLSLAMRVLMSCCSCQEGRSTISKMHMLDNISKLHPSVTKMQKPWPEVTRLWLDFWELYSQHEDGSEVKHLTVLGALVRRSDFDLRQYALFIIRNMTFVPANRPALLASSDYMFMLQNALKCTATRNEQLTAAVTVWKMIANNQKGRAAIKASPLVRHIGALVNHHSMEAGTITQDELWDILMTVYRILQA</sequence>
<feature type="compositionally biased region" description="Basic and acidic residues" evidence="1">
    <location>
        <begin position="1693"/>
        <end position="1702"/>
    </location>
</feature>
<dbReference type="GO" id="GO:0036064">
    <property type="term" value="C:ciliary basal body"/>
    <property type="evidence" value="ECO:0007669"/>
    <property type="project" value="InterPro"/>
</dbReference>